<keyword evidence="5" id="KW-1185">Reference proteome</keyword>
<dbReference type="GeneID" id="42006162"/>
<dbReference type="PANTHER" id="PTHR42774:SF3">
    <property type="entry name" value="KETOHEXOKINASE"/>
    <property type="match status" value="1"/>
</dbReference>
<dbReference type="AlphaFoldDB" id="A0A507BYA7"/>
<comment type="caution">
    <text evidence="4">The sequence shown here is derived from an EMBL/GenBank/DDBJ whole genome shotgun (WGS) entry which is preliminary data.</text>
</comment>
<evidence type="ECO:0000313" key="5">
    <source>
        <dbReference type="Proteomes" id="UP000319731"/>
    </source>
</evidence>
<dbReference type="Gene3D" id="3.40.1190.20">
    <property type="match status" value="1"/>
</dbReference>
<organism evidence="4 5">
    <name type="scientific">Synchytrium microbalum</name>
    <dbReference type="NCBI Taxonomy" id="1806994"/>
    <lineage>
        <taxon>Eukaryota</taxon>
        <taxon>Fungi</taxon>
        <taxon>Fungi incertae sedis</taxon>
        <taxon>Chytridiomycota</taxon>
        <taxon>Chytridiomycota incertae sedis</taxon>
        <taxon>Chytridiomycetes</taxon>
        <taxon>Synchytriales</taxon>
        <taxon>Synchytriaceae</taxon>
        <taxon>Synchytrium</taxon>
    </lineage>
</organism>
<proteinExistence type="predicted"/>
<dbReference type="OrthoDB" id="204058at2759"/>
<dbReference type="RefSeq" id="XP_031023180.1">
    <property type="nucleotide sequence ID" value="XM_031170865.1"/>
</dbReference>
<dbReference type="SUPFAM" id="SSF53613">
    <property type="entry name" value="Ribokinase-like"/>
    <property type="match status" value="1"/>
</dbReference>
<keyword evidence="1" id="KW-0808">Transferase</keyword>
<evidence type="ECO:0000256" key="1">
    <source>
        <dbReference type="ARBA" id="ARBA00022679"/>
    </source>
</evidence>
<dbReference type="PANTHER" id="PTHR42774">
    <property type="entry name" value="PHOSPHOTRANSFERASE SYSTEM TRANSPORT PROTEIN"/>
    <property type="match status" value="1"/>
</dbReference>
<dbReference type="InterPro" id="IPR029056">
    <property type="entry name" value="Ribokinase-like"/>
</dbReference>
<dbReference type="EMBL" id="QEAO01000038">
    <property type="protein sequence ID" value="TPX31849.1"/>
    <property type="molecule type" value="Genomic_DNA"/>
</dbReference>
<dbReference type="InterPro" id="IPR002173">
    <property type="entry name" value="Carboh/pur_kinase_PfkB_CS"/>
</dbReference>
<keyword evidence="2" id="KW-0418">Kinase</keyword>
<dbReference type="Proteomes" id="UP000319731">
    <property type="component" value="Unassembled WGS sequence"/>
</dbReference>
<dbReference type="GO" id="GO:0016301">
    <property type="term" value="F:kinase activity"/>
    <property type="evidence" value="ECO:0007669"/>
    <property type="project" value="UniProtKB-KW"/>
</dbReference>
<evidence type="ECO:0000259" key="3">
    <source>
        <dbReference type="Pfam" id="PF00294"/>
    </source>
</evidence>
<dbReference type="Pfam" id="PF00294">
    <property type="entry name" value="PfkB"/>
    <property type="match status" value="1"/>
</dbReference>
<dbReference type="InterPro" id="IPR011611">
    <property type="entry name" value="PfkB_dom"/>
</dbReference>
<dbReference type="STRING" id="1806994.A0A507BYA7"/>
<feature type="domain" description="Carbohydrate kinase PfkB" evidence="3">
    <location>
        <begin position="18"/>
        <end position="334"/>
    </location>
</feature>
<name>A0A507BYA7_9FUNG</name>
<evidence type="ECO:0000313" key="4">
    <source>
        <dbReference type="EMBL" id="TPX31849.1"/>
    </source>
</evidence>
<sequence>MNSWGDANTPNGKSVTLFIVGAAYQDVILHTDKYPQEDSKYRASAVTRRRGGNGGNTLCVLNQYRRVKSKTGVDVDLGLEFIGVFAGDRANAEKTNSVVMDLTKRVGISLSQSIFRGNQYETPTAWIISTPDSRTVINYNEVPEMTASEFIERLGPVLDARSAVGGYKGWFHFEGRNVVEVEAMVQWLEKTYRGSKTLTLTISIEFEKPDRGGLERLLPLADVAFFSRIYAESTGFANAPTGFLDNVRRQCKPSAILYVMWGSKGAYGLVNDYKTVPRTFHAPALPITKPVDTIGAGDTFIAGVIIGLACKDATPEEAAVLASALAGTKCAQTGFDGLSTKLVL</sequence>
<protein>
    <recommendedName>
        <fullName evidence="3">Carbohydrate kinase PfkB domain-containing protein</fullName>
    </recommendedName>
</protein>
<dbReference type="PROSITE" id="PS00584">
    <property type="entry name" value="PFKB_KINASES_2"/>
    <property type="match status" value="1"/>
</dbReference>
<accession>A0A507BYA7</accession>
<reference evidence="4 5" key="1">
    <citation type="journal article" date="2019" name="Sci. Rep.">
        <title>Comparative genomics of chytrid fungi reveal insights into the obligate biotrophic and pathogenic lifestyle of Synchytrium endobioticum.</title>
        <authorList>
            <person name="van de Vossenberg B.T.L.H."/>
            <person name="Warris S."/>
            <person name="Nguyen H.D.T."/>
            <person name="van Gent-Pelzer M.P.E."/>
            <person name="Joly D.L."/>
            <person name="van de Geest H.C."/>
            <person name="Bonants P.J.M."/>
            <person name="Smith D.S."/>
            <person name="Levesque C.A."/>
            <person name="van der Lee T.A.J."/>
        </authorList>
    </citation>
    <scope>NUCLEOTIDE SEQUENCE [LARGE SCALE GENOMIC DNA]</scope>
    <source>
        <strain evidence="4 5">JEL517</strain>
    </source>
</reference>
<dbReference type="InterPro" id="IPR052562">
    <property type="entry name" value="Ketohexokinase-related"/>
</dbReference>
<gene>
    <name evidence="4" type="ORF">SmJEL517_g04937</name>
</gene>
<evidence type="ECO:0000256" key="2">
    <source>
        <dbReference type="ARBA" id="ARBA00022777"/>
    </source>
</evidence>